<reference evidence="2 3" key="1">
    <citation type="submission" date="2014-10" db="EMBL/GenBank/DDBJ databases">
        <title>Draft genome of the hookworm Ancylostoma caninum.</title>
        <authorList>
            <person name="Mitreva M."/>
        </authorList>
    </citation>
    <scope>NUCLEOTIDE SEQUENCE [LARGE SCALE GENOMIC DNA]</scope>
    <source>
        <strain evidence="2 3">Baltimore</strain>
    </source>
</reference>
<sequence length="161" mass="18333">LQYCNTSQSYCRAGKLVESVFTKRAKRLNRDRKRRNSGSDVIDIEQYTKRIGSKLLGRMGWKPGSGLGRSQQGRPHPVAVQLEEDCQTGSEKKGFGYHGQKMQRTGFMKAQQHHAIASSFDIVTDKRITPYKRVGNDATGEILFRRAESTKMKYRADRECS</sequence>
<feature type="non-terminal residue" evidence="2">
    <location>
        <position position="1"/>
    </location>
</feature>
<dbReference type="Proteomes" id="UP000252519">
    <property type="component" value="Unassembled WGS sequence"/>
</dbReference>
<dbReference type="GO" id="GO:0032480">
    <property type="term" value="P:negative regulation of type I interferon production"/>
    <property type="evidence" value="ECO:0007669"/>
    <property type="project" value="InterPro"/>
</dbReference>
<dbReference type="AlphaFoldDB" id="A0A368FJ69"/>
<gene>
    <name evidence="2" type="ORF">ANCCAN_24015</name>
</gene>
<dbReference type="GO" id="GO:0003676">
    <property type="term" value="F:nucleic acid binding"/>
    <property type="evidence" value="ECO:0007669"/>
    <property type="project" value="InterPro"/>
</dbReference>
<organism evidence="2 3">
    <name type="scientific">Ancylostoma caninum</name>
    <name type="common">Dog hookworm</name>
    <dbReference type="NCBI Taxonomy" id="29170"/>
    <lineage>
        <taxon>Eukaryota</taxon>
        <taxon>Metazoa</taxon>
        <taxon>Ecdysozoa</taxon>
        <taxon>Nematoda</taxon>
        <taxon>Chromadorea</taxon>
        <taxon>Rhabditida</taxon>
        <taxon>Rhabditina</taxon>
        <taxon>Rhabditomorpha</taxon>
        <taxon>Strongyloidea</taxon>
        <taxon>Ancylostomatidae</taxon>
        <taxon>Ancylostomatinae</taxon>
        <taxon>Ancylostoma</taxon>
    </lineage>
</organism>
<name>A0A368FJ69_ANCCA</name>
<dbReference type="InterPro" id="IPR000467">
    <property type="entry name" value="G_patch_dom"/>
</dbReference>
<evidence type="ECO:0000313" key="3">
    <source>
        <dbReference type="Proteomes" id="UP000252519"/>
    </source>
</evidence>
<feature type="domain" description="G-patch" evidence="1">
    <location>
        <begin position="48"/>
        <end position="100"/>
    </location>
</feature>
<comment type="caution">
    <text evidence="2">The sequence shown here is derived from an EMBL/GenBank/DDBJ whole genome shotgun (WGS) entry which is preliminary data.</text>
</comment>
<dbReference type="InterPro" id="IPR040341">
    <property type="entry name" value="GPATCH3"/>
</dbReference>
<evidence type="ECO:0000259" key="1">
    <source>
        <dbReference type="PROSITE" id="PS50174"/>
    </source>
</evidence>
<dbReference type="STRING" id="29170.A0A368FJ69"/>
<dbReference type="GO" id="GO:0039536">
    <property type="term" value="P:negative regulation of RIG-I signaling pathway"/>
    <property type="evidence" value="ECO:0007669"/>
    <property type="project" value="InterPro"/>
</dbReference>
<dbReference type="PANTHER" id="PTHR14390">
    <property type="entry name" value="G PATCH DOMAIN CONTAINING PROTEIN 3"/>
    <property type="match status" value="1"/>
</dbReference>
<keyword evidence="3" id="KW-1185">Reference proteome</keyword>
<accession>A0A368FJ69</accession>
<dbReference type="EMBL" id="JOJR01001625">
    <property type="protein sequence ID" value="RCN30217.1"/>
    <property type="molecule type" value="Genomic_DNA"/>
</dbReference>
<dbReference type="GO" id="GO:0045893">
    <property type="term" value="P:positive regulation of DNA-templated transcription"/>
    <property type="evidence" value="ECO:0007669"/>
    <property type="project" value="TreeGrafter"/>
</dbReference>
<dbReference type="SMART" id="SM00443">
    <property type="entry name" value="G_patch"/>
    <property type="match status" value="1"/>
</dbReference>
<evidence type="ECO:0000313" key="2">
    <source>
        <dbReference type="EMBL" id="RCN30217.1"/>
    </source>
</evidence>
<dbReference type="Pfam" id="PF01585">
    <property type="entry name" value="G-patch"/>
    <property type="match status" value="1"/>
</dbReference>
<dbReference type="PROSITE" id="PS50174">
    <property type="entry name" value="G_PATCH"/>
    <property type="match status" value="1"/>
</dbReference>
<proteinExistence type="predicted"/>
<dbReference type="PANTHER" id="PTHR14390:SF2">
    <property type="entry name" value="G PATCH DOMAIN-CONTAINING PROTEIN 3"/>
    <property type="match status" value="1"/>
</dbReference>
<dbReference type="OrthoDB" id="5842926at2759"/>
<protein>
    <submittedName>
        <fullName evidence="2">G-patch domain protein</fullName>
    </submittedName>
</protein>